<proteinExistence type="predicted"/>
<dbReference type="EMBL" id="FOIJ01000001">
    <property type="protein sequence ID" value="SES87850.1"/>
    <property type="molecule type" value="Genomic_DNA"/>
</dbReference>
<dbReference type="RefSeq" id="WP_093515394.1">
    <property type="nucleotide sequence ID" value="NZ_FOIJ01000001.1"/>
</dbReference>
<dbReference type="Proteomes" id="UP000199181">
    <property type="component" value="Unassembled WGS sequence"/>
</dbReference>
<name>A0A1I0A3V6_9BACT</name>
<evidence type="ECO:0000313" key="1">
    <source>
        <dbReference type="EMBL" id="SES87850.1"/>
    </source>
</evidence>
<organism evidence="1 2">
    <name type="scientific">Stigmatella erecta</name>
    <dbReference type="NCBI Taxonomy" id="83460"/>
    <lineage>
        <taxon>Bacteria</taxon>
        <taxon>Pseudomonadati</taxon>
        <taxon>Myxococcota</taxon>
        <taxon>Myxococcia</taxon>
        <taxon>Myxococcales</taxon>
        <taxon>Cystobacterineae</taxon>
        <taxon>Archangiaceae</taxon>
        <taxon>Stigmatella</taxon>
    </lineage>
</organism>
<keyword evidence="2" id="KW-1185">Reference proteome</keyword>
<dbReference type="AlphaFoldDB" id="A0A1I0A3V6"/>
<sequence length="141" mass="16203">MGNEKVNAINEGAIDWKEFVSKNGKKYEVGYLKGELREEEKAGTVSDKQDFGIGVNWPVGDSSWKPTDTNTNNTAAISRYSLYEQDGSTYKYILYFSNSEHYDYYFYDQTGDSYRVNTFVNRDHYVRYNSNAPSIVFITGS</sequence>
<gene>
    <name evidence="1" type="ORF">SAMN05443639_101510</name>
</gene>
<protein>
    <submittedName>
        <fullName evidence="1">Uncharacterized protein</fullName>
    </submittedName>
</protein>
<accession>A0A1I0A3V6</accession>
<reference evidence="2" key="1">
    <citation type="submission" date="2016-10" db="EMBL/GenBank/DDBJ databases">
        <authorList>
            <person name="Varghese N."/>
            <person name="Submissions S."/>
        </authorList>
    </citation>
    <scope>NUCLEOTIDE SEQUENCE [LARGE SCALE GENOMIC DNA]</scope>
    <source>
        <strain evidence="2">DSM 16858</strain>
    </source>
</reference>
<evidence type="ECO:0000313" key="2">
    <source>
        <dbReference type="Proteomes" id="UP000199181"/>
    </source>
</evidence>